<dbReference type="NCBIfam" id="NF005455">
    <property type="entry name" value="PRK07049.1"/>
    <property type="match status" value="1"/>
</dbReference>
<name>A0A3S2XSI4_9HYPH</name>
<comment type="caution">
    <text evidence="5">The sequence shown here is derived from an EMBL/GenBank/DDBJ whole genome shotgun (WGS) entry which is preliminary data.</text>
</comment>
<keyword evidence="6" id="KW-1185">Reference proteome</keyword>
<dbReference type="AlphaFoldDB" id="A0A3S2XSI4"/>
<dbReference type="OrthoDB" id="7316598at2"/>
<organism evidence="5 6">
    <name type="scientific">Methylobacterium oryzihabitans</name>
    <dbReference type="NCBI Taxonomy" id="2499852"/>
    <lineage>
        <taxon>Bacteria</taxon>
        <taxon>Pseudomonadati</taxon>
        <taxon>Pseudomonadota</taxon>
        <taxon>Alphaproteobacteria</taxon>
        <taxon>Hyphomicrobiales</taxon>
        <taxon>Methylobacteriaceae</taxon>
        <taxon>Methylobacterium</taxon>
    </lineage>
</organism>
<dbReference type="InterPro" id="IPR015422">
    <property type="entry name" value="PyrdxlP-dep_Trfase_small"/>
</dbReference>
<protein>
    <submittedName>
        <fullName evidence="5">Cystathionine gamma-synthase family protein</fullName>
    </submittedName>
</protein>
<dbReference type="GO" id="GO:0019346">
    <property type="term" value="P:transsulfuration"/>
    <property type="evidence" value="ECO:0007669"/>
    <property type="project" value="InterPro"/>
</dbReference>
<evidence type="ECO:0000313" key="5">
    <source>
        <dbReference type="EMBL" id="RVU21875.1"/>
    </source>
</evidence>
<dbReference type="PANTHER" id="PTHR11808">
    <property type="entry name" value="TRANS-SULFURATION ENZYME FAMILY MEMBER"/>
    <property type="match status" value="1"/>
</dbReference>
<evidence type="ECO:0000256" key="3">
    <source>
        <dbReference type="PIRSR" id="PIRSR001434-2"/>
    </source>
</evidence>
<dbReference type="Gene3D" id="3.90.1150.10">
    <property type="entry name" value="Aspartate Aminotransferase, domain 1"/>
    <property type="match status" value="1"/>
</dbReference>
<reference evidence="5 6" key="1">
    <citation type="submission" date="2019-01" db="EMBL/GenBank/DDBJ databases">
        <authorList>
            <person name="Chen W.-M."/>
        </authorList>
    </citation>
    <scope>NUCLEOTIDE SEQUENCE [LARGE SCALE GENOMIC DNA]</scope>
    <source>
        <strain evidence="5 6">TER-1</strain>
    </source>
</reference>
<feature type="modified residue" description="N6-(pyridoxal phosphate)lysine" evidence="3">
    <location>
        <position position="241"/>
    </location>
</feature>
<comment type="cofactor">
    <cofactor evidence="1 4">
        <name>pyridoxal 5'-phosphate</name>
        <dbReference type="ChEBI" id="CHEBI:597326"/>
    </cofactor>
</comment>
<comment type="similarity">
    <text evidence="4">Belongs to the trans-sulfuration enzymes family.</text>
</comment>
<gene>
    <name evidence="5" type="ORF">EOE48_02170</name>
</gene>
<dbReference type="GO" id="GO:0005737">
    <property type="term" value="C:cytoplasm"/>
    <property type="evidence" value="ECO:0007669"/>
    <property type="project" value="TreeGrafter"/>
</dbReference>
<dbReference type="Gene3D" id="3.40.640.10">
    <property type="entry name" value="Type I PLP-dependent aspartate aminotransferase-like (Major domain)"/>
    <property type="match status" value="1"/>
</dbReference>
<keyword evidence="2 3" id="KW-0663">Pyridoxal phosphate</keyword>
<dbReference type="GO" id="GO:0030170">
    <property type="term" value="F:pyridoxal phosphate binding"/>
    <property type="evidence" value="ECO:0007669"/>
    <property type="project" value="InterPro"/>
</dbReference>
<evidence type="ECO:0000256" key="4">
    <source>
        <dbReference type="RuleBase" id="RU362118"/>
    </source>
</evidence>
<dbReference type="PANTHER" id="PTHR11808:SF86">
    <property type="entry name" value="METHIONINE GAMMA-LYASE"/>
    <property type="match status" value="1"/>
</dbReference>
<dbReference type="InterPro" id="IPR015424">
    <property type="entry name" value="PyrdxlP-dep_Trfase"/>
</dbReference>
<dbReference type="InterPro" id="IPR000277">
    <property type="entry name" value="Cys/Met-Metab_PyrdxlP-dep_enz"/>
</dbReference>
<accession>A0A3S2XSI4</accession>
<dbReference type="SUPFAM" id="SSF53383">
    <property type="entry name" value="PLP-dependent transferases"/>
    <property type="match status" value="1"/>
</dbReference>
<sequence>MPDDRYHKDRLGNRRLHPETLMLGYGYDPALSEGAVKPPVFLTSTFVFTSAEHGKAFFDYVSGRREPPPGEAAGLVYSRFNHPNSEIVEDRLAVFEEAESALLFSSGMSAIATTILSYARPGDVVLHSQPLYGGTETLIAKTLAGFGIAAVGFGDGTDPDAVRAAAARARTAGRVAVVMVETPSNPLNTLVDLALVRAVADEIGADQGGAPVVVCDNTLLGPLFQHPLRHGADISVYSLTKYVGGHSDLIAGAALGSVARMKPVRMLRSAIGTQLDPHSCWMLGRSLETLSLRMREANRNGEVVAAMLRAHPQVTRVHHLGHLDPDSAAGRVYAAQCSAPGSTFSFDVAGGEAEAFRVLNALQLFKLAVSLGGTESLASHPASTTHSGVPKDVRDRLGVSDATIRVSIGIEHPEDLVADLEAALATLGPEDRRGPGDAP</sequence>
<dbReference type="Proteomes" id="UP000286997">
    <property type="component" value="Unassembled WGS sequence"/>
</dbReference>
<proteinExistence type="inferred from homology"/>
<dbReference type="EMBL" id="SACP01000001">
    <property type="protein sequence ID" value="RVU21875.1"/>
    <property type="molecule type" value="Genomic_DNA"/>
</dbReference>
<dbReference type="Pfam" id="PF01053">
    <property type="entry name" value="Cys_Met_Meta_PP"/>
    <property type="match status" value="1"/>
</dbReference>
<dbReference type="InterPro" id="IPR015421">
    <property type="entry name" value="PyrdxlP-dep_Trfase_major"/>
</dbReference>
<dbReference type="PROSITE" id="PS00868">
    <property type="entry name" value="CYS_MET_METAB_PP"/>
    <property type="match status" value="1"/>
</dbReference>
<dbReference type="CDD" id="cd00614">
    <property type="entry name" value="CGS_like"/>
    <property type="match status" value="1"/>
</dbReference>
<dbReference type="FunFam" id="3.40.640.10:FF:000046">
    <property type="entry name" value="Cystathionine gamma-lyase"/>
    <property type="match status" value="1"/>
</dbReference>
<dbReference type="PIRSF" id="PIRSF001434">
    <property type="entry name" value="CGS"/>
    <property type="match status" value="1"/>
</dbReference>
<dbReference type="GO" id="GO:0016846">
    <property type="term" value="F:carbon-sulfur lyase activity"/>
    <property type="evidence" value="ECO:0007669"/>
    <property type="project" value="TreeGrafter"/>
</dbReference>
<evidence type="ECO:0000313" key="6">
    <source>
        <dbReference type="Proteomes" id="UP000286997"/>
    </source>
</evidence>
<dbReference type="InterPro" id="IPR054542">
    <property type="entry name" value="Cys_met_metab_PP"/>
</dbReference>
<dbReference type="RefSeq" id="WP_127727117.1">
    <property type="nucleotide sequence ID" value="NZ_SACP01000001.1"/>
</dbReference>
<evidence type="ECO:0000256" key="1">
    <source>
        <dbReference type="ARBA" id="ARBA00001933"/>
    </source>
</evidence>
<evidence type="ECO:0000256" key="2">
    <source>
        <dbReference type="ARBA" id="ARBA00022898"/>
    </source>
</evidence>